<evidence type="ECO:0000313" key="10">
    <source>
        <dbReference type="Proteomes" id="UP001318040"/>
    </source>
</evidence>
<keyword evidence="3 8" id="KW-0812">Transmembrane</keyword>
<keyword evidence="10" id="KW-1185">Reference proteome</keyword>
<comment type="similarity">
    <text evidence="2">Belongs to the ric-3 family.</text>
</comment>
<evidence type="ECO:0000256" key="8">
    <source>
        <dbReference type="SAM" id="Phobius"/>
    </source>
</evidence>
<dbReference type="Pfam" id="PF15361">
    <property type="entry name" value="RIC3"/>
    <property type="match status" value="1"/>
</dbReference>
<dbReference type="InterPro" id="IPR032763">
    <property type="entry name" value="RIC3_N"/>
</dbReference>
<dbReference type="GO" id="GO:0007271">
    <property type="term" value="P:synaptic transmission, cholinergic"/>
    <property type="evidence" value="ECO:0007669"/>
    <property type="project" value="TreeGrafter"/>
</dbReference>
<keyword evidence="6 8" id="KW-0472">Membrane</keyword>
<evidence type="ECO:0000256" key="4">
    <source>
        <dbReference type="ARBA" id="ARBA00022824"/>
    </source>
</evidence>
<evidence type="ECO:0000256" key="1">
    <source>
        <dbReference type="ARBA" id="ARBA00004586"/>
    </source>
</evidence>
<dbReference type="PANTHER" id="PTHR21723:SF3">
    <property type="entry name" value="PROTEIN RIC-3"/>
    <property type="match status" value="1"/>
</dbReference>
<dbReference type="GO" id="GO:0043005">
    <property type="term" value="C:neuron projection"/>
    <property type="evidence" value="ECO:0007669"/>
    <property type="project" value="TreeGrafter"/>
</dbReference>
<feature type="compositionally biased region" description="Basic and acidic residues" evidence="7">
    <location>
        <begin position="314"/>
        <end position="328"/>
    </location>
</feature>
<protein>
    <submittedName>
        <fullName evidence="11">Protein RIC-3-like</fullName>
    </submittedName>
</protein>
<evidence type="ECO:0000256" key="2">
    <source>
        <dbReference type="ARBA" id="ARBA00008538"/>
    </source>
</evidence>
<evidence type="ECO:0000256" key="7">
    <source>
        <dbReference type="SAM" id="MobiDB-lite"/>
    </source>
</evidence>
<comment type="subcellular location">
    <subcellularLocation>
        <location evidence="1">Endoplasmic reticulum membrane</location>
    </subcellularLocation>
</comment>
<feature type="transmembrane region" description="Helical" evidence="8">
    <location>
        <begin position="90"/>
        <end position="111"/>
    </location>
</feature>
<proteinExistence type="inferred from homology"/>
<keyword evidence="5 8" id="KW-1133">Transmembrane helix</keyword>
<feature type="domain" description="Resistance to inhibitors of cholinesterase protein 3 N-terminal" evidence="9">
    <location>
        <begin position="16"/>
        <end position="156"/>
    </location>
</feature>
<feature type="compositionally biased region" description="Polar residues" evidence="7">
    <location>
        <begin position="244"/>
        <end position="260"/>
    </location>
</feature>
<dbReference type="InterPro" id="IPR026160">
    <property type="entry name" value="Ric3"/>
</dbReference>
<feature type="region of interest" description="Disordered" evidence="7">
    <location>
        <begin position="193"/>
        <end position="346"/>
    </location>
</feature>
<evidence type="ECO:0000256" key="5">
    <source>
        <dbReference type="ARBA" id="ARBA00022989"/>
    </source>
</evidence>
<keyword evidence="4" id="KW-0256">Endoplasmic reticulum</keyword>
<reference evidence="11" key="1">
    <citation type="submission" date="2025-08" db="UniProtKB">
        <authorList>
            <consortium name="RefSeq"/>
        </authorList>
    </citation>
    <scope>IDENTIFICATION</scope>
    <source>
        <tissue evidence="11">Sperm</tissue>
    </source>
</reference>
<dbReference type="GO" id="GO:0045202">
    <property type="term" value="C:synapse"/>
    <property type="evidence" value="ECO:0007669"/>
    <property type="project" value="GOC"/>
</dbReference>
<dbReference type="GO" id="GO:0043025">
    <property type="term" value="C:neuronal cell body"/>
    <property type="evidence" value="ECO:0007669"/>
    <property type="project" value="TreeGrafter"/>
</dbReference>
<sequence>MAESGFRRVAVLCCVAACFSLLAVKVFVPMATRETPPHSGQGAARQFPKQTPQRPLGPQPERPRMGGSHIPEARARHHANSQPAPSNRSIMGQVLPVYCLGIFIYVVYILFKITTRKDSSQPKKPVKCLSGSGLSEHQLIQLKQRLEDTERALEKLASKVVGPFSDGRGGGEQEERLLSQLQEIARTLRESTDFAGVDSPGGGTHPQHDSAGGECPRHQAAAEGEHSPSVEEAGTAVCAEGSTEIPTGHTQLGETMGPTSKSDRCDESNDADAKDRDAGYEQSHVTAHCTGVRGPSEMEGENMSPNVGGPSETDEGRDGSGEEFKQHADGQTSGVRKRIAASMEKM</sequence>
<dbReference type="GO" id="GO:0034394">
    <property type="term" value="P:protein localization to cell surface"/>
    <property type="evidence" value="ECO:0007669"/>
    <property type="project" value="TreeGrafter"/>
</dbReference>
<feature type="compositionally biased region" description="Basic and acidic residues" evidence="7">
    <location>
        <begin position="261"/>
        <end position="279"/>
    </location>
</feature>
<dbReference type="GO" id="GO:0005789">
    <property type="term" value="C:endoplasmic reticulum membrane"/>
    <property type="evidence" value="ECO:0007669"/>
    <property type="project" value="UniProtKB-SubCell"/>
</dbReference>
<dbReference type="PANTHER" id="PTHR21723">
    <property type="entry name" value="RESISTANCE TO INHIBITORS OF CHOLINESTERASE PROTEIN 3 RIC3"/>
    <property type="match status" value="1"/>
</dbReference>
<evidence type="ECO:0000256" key="6">
    <source>
        <dbReference type="ARBA" id="ARBA00023136"/>
    </source>
</evidence>
<evidence type="ECO:0000256" key="3">
    <source>
        <dbReference type="ARBA" id="ARBA00022692"/>
    </source>
</evidence>
<name>A0AAJ7SSF3_PETMA</name>
<dbReference type="AlphaFoldDB" id="A0AAJ7SSF3"/>
<dbReference type="RefSeq" id="XP_032804731.1">
    <property type="nucleotide sequence ID" value="XM_032948840.1"/>
</dbReference>
<organism evidence="10 11">
    <name type="scientific">Petromyzon marinus</name>
    <name type="common">Sea lamprey</name>
    <dbReference type="NCBI Taxonomy" id="7757"/>
    <lineage>
        <taxon>Eukaryota</taxon>
        <taxon>Metazoa</taxon>
        <taxon>Chordata</taxon>
        <taxon>Craniata</taxon>
        <taxon>Vertebrata</taxon>
        <taxon>Cyclostomata</taxon>
        <taxon>Hyperoartia</taxon>
        <taxon>Petromyzontiformes</taxon>
        <taxon>Petromyzontidae</taxon>
        <taxon>Petromyzon</taxon>
    </lineage>
</organism>
<gene>
    <name evidence="11" type="primary">LOC116939877</name>
</gene>
<dbReference type="GeneID" id="116939877"/>
<accession>A0AAJ7SSF3</accession>
<dbReference type="Proteomes" id="UP001318040">
    <property type="component" value="Chromosome 7"/>
</dbReference>
<feature type="region of interest" description="Disordered" evidence="7">
    <location>
        <begin position="34"/>
        <end position="69"/>
    </location>
</feature>
<evidence type="ECO:0000259" key="9">
    <source>
        <dbReference type="Pfam" id="PF15361"/>
    </source>
</evidence>
<dbReference type="KEGG" id="pmrn:116939877"/>
<evidence type="ECO:0000313" key="11">
    <source>
        <dbReference type="RefSeq" id="XP_032804731.1"/>
    </source>
</evidence>